<evidence type="ECO:0000256" key="2">
    <source>
        <dbReference type="ARBA" id="ARBA00022801"/>
    </source>
</evidence>
<organism evidence="4 5">
    <name type="scientific">Georgenia muralis</name>
    <dbReference type="NCBI Taxonomy" id="154117"/>
    <lineage>
        <taxon>Bacteria</taxon>
        <taxon>Bacillati</taxon>
        <taxon>Actinomycetota</taxon>
        <taxon>Actinomycetes</taxon>
        <taxon>Micrococcales</taxon>
        <taxon>Bogoriellaceae</taxon>
        <taxon>Georgenia</taxon>
    </lineage>
</organism>
<evidence type="ECO:0000313" key="5">
    <source>
        <dbReference type="Proteomes" id="UP000280726"/>
    </source>
</evidence>
<comment type="caution">
    <text evidence="4">The sequence shown here is derived from an EMBL/GenBank/DDBJ whole genome shotgun (WGS) entry which is preliminary data.</text>
</comment>
<dbReference type="CDD" id="cd10917">
    <property type="entry name" value="CE4_NodB_like_6s_7s"/>
    <property type="match status" value="1"/>
</dbReference>
<keyword evidence="2" id="KW-0378">Hydrolase</keyword>
<dbReference type="Proteomes" id="UP000280726">
    <property type="component" value="Unassembled WGS sequence"/>
</dbReference>
<dbReference type="Gene3D" id="3.20.20.370">
    <property type="entry name" value="Glycoside hydrolase/deacetylase"/>
    <property type="match status" value="1"/>
</dbReference>
<dbReference type="EMBL" id="RKRA01000001">
    <property type="protein sequence ID" value="RPF25901.1"/>
    <property type="molecule type" value="Genomic_DNA"/>
</dbReference>
<reference evidence="4 5" key="1">
    <citation type="submission" date="2018-11" db="EMBL/GenBank/DDBJ databases">
        <title>Sequencing the genomes of 1000 actinobacteria strains.</title>
        <authorList>
            <person name="Klenk H.-P."/>
        </authorList>
    </citation>
    <scope>NUCLEOTIDE SEQUENCE [LARGE SCALE GENOMIC DNA]</scope>
    <source>
        <strain evidence="4 5">DSM 14418</strain>
    </source>
</reference>
<protein>
    <submittedName>
        <fullName evidence="4">Peptidoglycan/xylan/chitin deacetylase (PgdA/CDA1 family)</fullName>
    </submittedName>
</protein>
<dbReference type="GO" id="GO:0016020">
    <property type="term" value="C:membrane"/>
    <property type="evidence" value="ECO:0007669"/>
    <property type="project" value="TreeGrafter"/>
</dbReference>
<feature type="domain" description="NodB homology" evidence="3">
    <location>
        <begin position="270"/>
        <end position="457"/>
    </location>
</feature>
<sequence>MAAVARSLRGLFALVVAGVLLMLPGIPGAAAEPDRQVVTRGAQWFVAGGPTFTYGRSADVQVMGDWNDDGVRTPGVFRAGTWYLRNTLSSGAADLVVAFGRAGDRPVVGDWDGDGRTGIGVVRGSTWFLRGTPTSGVAEVTFAFGRRGDTAVTGNWDGVGGAGIGVVRAGVWYLREAPGSGLANTSFVYGARGDVPVTGDWDDDGRTGIGVVRGATWYLRNVPGPGAASSVATYGRCGDGVLSTHSARTEPGVPPSLRGTEWSVLPTTERVVALTFDAGANADAVPSILATLRATGTPATFFLTGAWTQSFPGLAADIAGAYPVGNHTQSHPDLTTLSDADVRSQVIAADSAIREGAGTDPRPWFRFPFGARDARTISLVNCLGYGSVRWTVDTLGWQGTSGGQSASAIVSRVLANLRPGEIVLLHVGSHPTDGSTLDADALPAIIREVEARGYRFVDLDDYR</sequence>
<evidence type="ECO:0000313" key="4">
    <source>
        <dbReference type="EMBL" id="RPF25901.1"/>
    </source>
</evidence>
<dbReference type="PANTHER" id="PTHR10587">
    <property type="entry name" value="GLYCOSYL TRANSFERASE-RELATED"/>
    <property type="match status" value="1"/>
</dbReference>
<evidence type="ECO:0000256" key="1">
    <source>
        <dbReference type="ARBA" id="ARBA00022723"/>
    </source>
</evidence>
<dbReference type="AlphaFoldDB" id="A0A3N5A1Z4"/>
<dbReference type="GO" id="GO:0046872">
    <property type="term" value="F:metal ion binding"/>
    <property type="evidence" value="ECO:0007669"/>
    <property type="project" value="UniProtKB-KW"/>
</dbReference>
<keyword evidence="1" id="KW-0479">Metal-binding</keyword>
<accession>A0A3N5A1Z4</accession>
<dbReference type="InterPro" id="IPR028994">
    <property type="entry name" value="Integrin_alpha_N"/>
</dbReference>
<dbReference type="RefSeq" id="WP_211338691.1">
    <property type="nucleotide sequence ID" value="NZ_RKRA01000001.1"/>
</dbReference>
<proteinExistence type="predicted"/>
<dbReference type="SUPFAM" id="SSF69318">
    <property type="entry name" value="Integrin alpha N-terminal domain"/>
    <property type="match status" value="1"/>
</dbReference>
<dbReference type="PANTHER" id="PTHR10587:SF133">
    <property type="entry name" value="CHITIN DEACETYLASE 1-RELATED"/>
    <property type="match status" value="1"/>
</dbReference>
<dbReference type="PROSITE" id="PS51677">
    <property type="entry name" value="NODB"/>
    <property type="match status" value="1"/>
</dbReference>
<evidence type="ECO:0000259" key="3">
    <source>
        <dbReference type="PROSITE" id="PS51677"/>
    </source>
</evidence>
<keyword evidence="5" id="KW-1185">Reference proteome</keyword>
<dbReference type="SUPFAM" id="SSF88713">
    <property type="entry name" value="Glycoside hydrolase/deacetylase"/>
    <property type="match status" value="1"/>
</dbReference>
<dbReference type="GO" id="GO:0016810">
    <property type="term" value="F:hydrolase activity, acting on carbon-nitrogen (but not peptide) bonds"/>
    <property type="evidence" value="ECO:0007669"/>
    <property type="project" value="InterPro"/>
</dbReference>
<dbReference type="GO" id="GO:0005975">
    <property type="term" value="P:carbohydrate metabolic process"/>
    <property type="evidence" value="ECO:0007669"/>
    <property type="project" value="InterPro"/>
</dbReference>
<gene>
    <name evidence="4" type="ORF">EDD32_0315</name>
</gene>
<dbReference type="InterPro" id="IPR011330">
    <property type="entry name" value="Glyco_hydro/deAcase_b/a-brl"/>
</dbReference>
<dbReference type="InterPro" id="IPR002509">
    <property type="entry name" value="NODB_dom"/>
</dbReference>
<dbReference type="InterPro" id="IPR050248">
    <property type="entry name" value="Polysacc_deacetylase_ArnD"/>
</dbReference>
<dbReference type="Pfam" id="PF01522">
    <property type="entry name" value="Polysacc_deac_1"/>
    <property type="match status" value="1"/>
</dbReference>
<name>A0A3N5A1Z4_9MICO</name>